<feature type="chain" id="PRO_5045419421" evidence="1">
    <location>
        <begin position="21"/>
        <end position="350"/>
    </location>
</feature>
<dbReference type="EMBL" id="JBHULC010000038">
    <property type="protein sequence ID" value="MFD2523802.1"/>
    <property type="molecule type" value="Genomic_DNA"/>
</dbReference>
<gene>
    <name evidence="2" type="ORF">ACFSR2_23075</name>
</gene>
<dbReference type="Proteomes" id="UP001597510">
    <property type="component" value="Unassembled WGS sequence"/>
</dbReference>
<comment type="caution">
    <text evidence="2">The sequence shown here is derived from an EMBL/GenBank/DDBJ whole genome shotgun (WGS) entry which is preliminary data.</text>
</comment>
<keyword evidence="3" id="KW-1185">Reference proteome</keyword>
<keyword evidence="1" id="KW-0732">Signal</keyword>
<dbReference type="NCBIfam" id="TIGR03519">
    <property type="entry name" value="T9SS_PorP_fam"/>
    <property type="match status" value="1"/>
</dbReference>
<dbReference type="Pfam" id="PF11751">
    <property type="entry name" value="PorP_SprF"/>
    <property type="match status" value="1"/>
</dbReference>
<feature type="signal peptide" evidence="1">
    <location>
        <begin position="1"/>
        <end position="20"/>
    </location>
</feature>
<evidence type="ECO:0000256" key="1">
    <source>
        <dbReference type="SAM" id="SignalP"/>
    </source>
</evidence>
<sequence length="350" mass="39049">MEKIYLRIVLLCSVCFSSLAQDPQFSQFYAAPLYQNPAFAGGAYAPRLIANYRNQWPSINANFITSSFSFDHYLERINSGIGILATNDSQGPGRLKSTEISGIYSYQLRLNEESFLRLGAQGTFSSKSINYLGLTFGDQYDDGGLTGNPTNDPFGPILDQRIPNINFVDFSGGALYYNSKSWLGVAVHHINQPKFSFSTTTASIDSYIPMKFSVSGGLKIPLDNPYSNAANAEREFSVSPAFLYKRQGKFDQLDLGFYATYSPITLGLWYRGIPIKKRDITRTNHDALIFLVGVRQDNVSIGYSYDITVSSLGMSTGGSHEISIAYQFDPIERKRSRSRSHKKELSCPKF</sequence>
<evidence type="ECO:0000313" key="2">
    <source>
        <dbReference type="EMBL" id="MFD2523802.1"/>
    </source>
</evidence>
<reference evidence="3" key="1">
    <citation type="journal article" date="2019" name="Int. J. Syst. Evol. Microbiol.">
        <title>The Global Catalogue of Microorganisms (GCM) 10K type strain sequencing project: providing services to taxonomists for standard genome sequencing and annotation.</title>
        <authorList>
            <consortium name="The Broad Institute Genomics Platform"/>
            <consortium name="The Broad Institute Genome Sequencing Center for Infectious Disease"/>
            <person name="Wu L."/>
            <person name="Ma J."/>
        </authorList>
    </citation>
    <scope>NUCLEOTIDE SEQUENCE [LARGE SCALE GENOMIC DNA]</scope>
    <source>
        <strain evidence="3">KCTC 52344</strain>
    </source>
</reference>
<organism evidence="2 3">
    <name type="scientific">Emticicia soli</name>
    <dbReference type="NCBI Taxonomy" id="2027878"/>
    <lineage>
        <taxon>Bacteria</taxon>
        <taxon>Pseudomonadati</taxon>
        <taxon>Bacteroidota</taxon>
        <taxon>Cytophagia</taxon>
        <taxon>Cytophagales</taxon>
        <taxon>Leadbetterellaceae</taxon>
        <taxon>Emticicia</taxon>
    </lineage>
</organism>
<proteinExistence type="predicted"/>
<protein>
    <submittedName>
        <fullName evidence="2">Type IX secretion system membrane protein PorP/SprF</fullName>
    </submittedName>
</protein>
<dbReference type="InterPro" id="IPR019861">
    <property type="entry name" value="PorP/SprF_Bacteroidetes"/>
</dbReference>
<accession>A0ABW5JEL0</accession>
<name>A0ABW5JEL0_9BACT</name>
<evidence type="ECO:0000313" key="3">
    <source>
        <dbReference type="Proteomes" id="UP001597510"/>
    </source>
</evidence>
<dbReference type="RefSeq" id="WP_340234096.1">
    <property type="nucleotide sequence ID" value="NZ_JBBEWC010000001.1"/>
</dbReference>